<evidence type="ECO:0000256" key="2">
    <source>
        <dbReference type="SAM" id="SignalP"/>
    </source>
</evidence>
<dbReference type="Proteomes" id="UP000198309">
    <property type="component" value="Unassembled WGS sequence"/>
</dbReference>
<evidence type="ECO:0000313" key="6">
    <source>
        <dbReference type="Proteomes" id="UP000198309"/>
    </source>
</evidence>
<keyword evidence="4" id="KW-0946">Virion</keyword>
<dbReference type="AlphaFoldDB" id="A0A239IXX9"/>
<feature type="signal peptide" evidence="2">
    <location>
        <begin position="1"/>
        <end position="21"/>
    </location>
</feature>
<proteinExistence type="predicted"/>
<evidence type="ECO:0000313" key="5">
    <source>
        <dbReference type="EMBL" id="SNS98419.1"/>
    </source>
</evidence>
<dbReference type="InterPro" id="IPR007893">
    <property type="entry name" value="Spore_coat_U/FanG"/>
</dbReference>
<name>A0A239IXX9_9PSED</name>
<feature type="domain" description="Spore coat protein U/FanG" evidence="3">
    <location>
        <begin position="17"/>
        <end position="150"/>
    </location>
</feature>
<accession>A0A239IXX9</accession>
<evidence type="ECO:0000313" key="4">
    <source>
        <dbReference type="EMBL" id="SDK12770.1"/>
    </source>
</evidence>
<reference evidence="4 7" key="1">
    <citation type="submission" date="2016-10" db="EMBL/GenBank/DDBJ databases">
        <authorList>
            <person name="de Groot N.N."/>
        </authorList>
    </citation>
    <scope>NUCLEOTIDE SEQUENCE [LARGE SCALE GENOMIC DNA]</scope>
    <source>
        <strain evidence="4 7">CCM 7361</strain>
    </source>
</reference>
<gene>
    <name evidence="4" type="ORF">SAMN05216189_102953</name>
    <name evidence="5" type="ORF">SAMN06295949_11154</name>
</gene>
<reference evidence="5 6" key="2">
    <citation type="submission" date="2017-06" db="EMBL/GenBank/DDBJ databases">
        <authorList>
            <person name="Varghese N."/>
            <person name="Submissions S."/>
        </authorList>
    </citation>
    <scope>NUCLEOTIDE SEQUENCE [LARGE SCALE GENOMIC DNA]</scope>
    <source>
        <strain evidence="5 6">RLD-1</strain>
    </source>
</reference>
<dbReference type="SMART" id="SM00972">
    <property type="entry name" value="SCPU"/>
    <property type="match status" value="2"/>
</dbReference>
<dbReference type="Pfam" id="PF05229">
    <property type="entry name" value="SCPU"/>
    <property type="match status" value="2"/>
</dbReference>
<feature type="region of interest" description="Disordered" evidence="1">
    <location>
        <begin position="284"/>
        <end position="307"/>
    </location>
</feature>
<dbReference type="PANTHER" id="PTHR37089:SF1">
    <property type="entry name" value="MEMBRANE PROTEIN"/>
    <property type="match status" value="1"/>
</dbReference>
<evidence type="ECO:0000256" key="1">
    <source>
        <dbReference type="SAM" id="MobiDB-lite"/>
    </source>
</evidence>
<dbReference type="RefSeq" id="WP_089391638.1">
    <property type="nucleotide sequence ID" value="NZ_FNEC01000029.1"/>
</dbReference>
<dbReference type="EMBL" id="FNEC01000029">
    <property type="protein sequence ID" value="SDK12770.1"/>
    <property type="molecule type" value="Genomic_DNA"/>
</dbReference>
<dbReference type="InterPro" id="IPR053167">
    <property type="entry name" value="Spore_coat_component"/>
</dbReference>
<evidence type="ECO:0000313" key="7">
    <source>
        <dbReference type="Proteomes" id="UP000199693"/>
    </source>
</evidence>
<keyword evidence="6" id="KW-1185">Reference proteome</keyword>
<feature type="domain" description="Spore coat protein U/FanG" evidence="3">
    <location>
        <begin position="202"/>
        <end position="337"/>
    </location>
</feature>
<organism evidence="4 7">
    <name type="scientific">Pseudomonas delhiensis</name>
    <dbReference type="NCBI Taxonomy" id="366289"/>
    <lineage>
        <taxon>Bacteria</taxon>
        <taxon>Pseudomonadati</taxon>
        <taxon>Pseudomonadota</taxon>
        <taxon>Gammaproteobacteria</taxon>
        <taxon>Pseudomonadales</taxon>
        <taxon>Pseudomonadaceae</taxon>
        <taxon>Pseudomonas</taxon>
    </lineage>
</organism>
<dbReference type="PANTHER" id="PTHR37089">
    <property type="entry name" value="PROTEIN U-RELATED"/>
    <property type="match status" value="1"/>
</dbReference>
<keyword evidence="2" id="KW-0732">Signal</keyword>
<feature type="chain" id="PRO_5030040786" evidence="2">
    <location>
        <begin position="22"/>
        <end position="341"/>
    </location>
</feature>
<keyword evidence="4" id="KW-0167">Capsid protein</keyword>
<dbReference type="Proteomes" id="UP000199693">
    <property type="component" value="Unassembled WGS sequence"/>
</dbReference>
<protein>
    <submittedName>
        <fullName evidence="4">Spore coat protein U (SCPU) domain-containing protein</fullName>
    </submittedName>
</protein>
<sequence length="341" mass="37003">MNPWLRPLLPFLLLAPLSAWATTAQQCRMQPGDSNFGTHSSLVIAREPLQIQTRGGMACDVRSGAIMGQNWVRLRLESLDGNFLRNAKTGDRIPFDLYADASLKQMLRQGVTYDYANLVGSGHLDLRTFPLHARVRSANVAAGTYVATLQLRWYWRICVTGQALGVCAWPGWDNSPGLSGGCLGPVCLQGPSNWGNGMVTQVRLVLNVRNDCQLSAPALDFGSAPLVSSFLPVQQRIQVRCTKGAHYSVGLSDGSHASNGQRHMASGNARLAYELYKTASGNERWGAQGAERRPDGSAESNPGQLDGLTAQGFDYRAEILPEQPTPPAGTYTDSVVVDVRF</sequence>
<evidence type="ECO:0000259" key="3">
    <source>
        <dbReference type="Pfam" id="PF05229"/>
    </source>
</evidence>
<dbReference type="EMBL" id="FZPC01000011">
    <property type="protein sequence ID" value="SNS98419.1"/>
    <property type="molecule type" value="Genomic_DNA"/>
</dbReference>